<sequence length="290" mass="33357">MNVFSLKKSKGYAYPLTKPKYDKETNKEHPYLQEINGKTQAFALCPACHNPVILVNRIVPQTKSNTLYAKHCKYNVTDLANYDQNSYENCSLANPTNFDEKIKRPLNHATNDIIKDAIRNHFDLLIYHLESATGILFSEKVLRQILKDFESCQGYFYHSINLFNLPIAFLYVVKSQDLSSCKINSDIYNKINIKSKLFTFQSNSNFGKTNFSIIPKNNSLNSNISFYLYDHTLSTEYTEESVTLCIIEKTSNGSYEKTLFEKVINFDGAYYVNTLNKRNKSNSLARSIIT</sequence>
<gene>
    <name evidence="1" type="ORF">PH362_21115</name>
</gene>
<name>A0AAW6BR81_9GAMM</name>
<evidence type="ECO:0000313" key="1">
    <source>
        <dbReference type="EMBL" id="MDB6374355.1"/>
    </source>
</evidence>
<accession>A0AAW6BR81</accession>
<comment type="caution">
    <text evidence="1">The sequence shown here is derived from an EMBL/GenBank/DDBJ whole genome shotgun (WGS) entry which is preliminary data.</text>
</comment>
<dbReference type="EMBL" id="JAQMFO010000043">
    <property type="protein sequence ID" value="MDB6374355.1"/>
    <property type="molecule type" value="Genomic_DNA"/>
</dbReference>
<proteinExistence type="predicted"/>
<reference evidence="1" key="1">
    <citation type="submission" date="2023-01" db="EMBL/GenBank/DDBJ databases">
        <title>Genome sequencing of Photorhabdus bodei 09-20.</title>
        <authorList>
            <person name="Kalindamar S."/>
            <person name="Kumru S."/>
        </authorList>
    </citation>
    <scope>NUCLEOTIDE SEQUENCE</scope>
    <source>
        <strain evidence="1">09-20</strain>
    </source>
</reference>
<evidence type="ECO:0000313" key="2">
    <source>
        <dbReference type="Proteomes" id="UP001212996"/>
    </source>
</evidence>
<protein>
    <submittedName>
        <fullName evidence="1">Uncharacterized protein</fullName>
    </submittedName>
</protein>
<dbReference type="Proteomes" id="UP001212996">
    <property type="component" value="Unassembled WGS sequence"/>
</dbReference>
<organism evidence="1 2">
    <name type="scientific">Photorhabdus bodei</name>
    <dbReference type="NCBI Taxonomy" id="2029681"/>
    <lineage>
        <taxon>Bacteria</taxon>
        <taxon>Pseudomonadati</taxon>
        <taxon>Pseudomonadota</taxon>
        <taxon>Gammaproteobacteria</taxon>
        <taxon>Enterobacterales</taxon>
        <taxon>Morganellaceae</taxon>
        <taxon>Photorhabdus</taxon>
    </lineage>
</organism>
<dbReference type="RefSeq" id="WP_271867600.1">
    <property type="nucleotide sequence ID" value="NZ_JAQMFO010000043.1"/>
</dbReference>
<dbReference type="AlphaFoldDB" id="A0AAW6BR81"/>